<dbReference type="Proteomes" id="UP000076858">
    <property type="component" value="Unassembled WGS sequence"/>
</dbReference>
<name>A0A162C9W2_9CRUS</name>
<evidence type="ECO:0000313" key="1">
    <source>
        <dbReference type="EMBL" id="KZS13242.1"/>
    </source>
</evidence>
<proteinExistence type="predicted"/>
<dbReference type="EMBL" id="LRGB01001253">
    <property type="protein sequence ID" value="KZS13242.1"/>
    <property type="molecule type" value="Genomic_DNA"/>
</dbReference>
<keyword evidence="2" id="KW-1185">Reference proteome</keyword>
<accession>A0A162C9W2</accession>
<organism evidence="1 2">
    <name type="scientific">Daphnia magna</name>
    <dbReference type="NCBI Taxonomy" id="35525"/>
    <lineage>
        <taxon>Eukaryota</taxon>
        <taxon>Metazoa</taxon>
        <taxon>Ecdysozoa</taxon>
        <taxon>Arthropoda</taxon>
        <taxon>Crustacea</taxon>
        <taxon>Branchiopoda</taxon>
        <taxon>Diplostraca</taxon>
        <taxon>Cladocera</taxon>
        <taxon>Anomopoda</taxon>
        <taxon>Daphniidae</taxon>
        <taxon>Daphnia</taxon>
    </lineage>
</organism>
<dbReference type="AlphaFoldDB" id="A0A162C9W2"/>
<evidence type="ECO:0000313" key="2">
    <source>
        <dbReference type="Proteomes" id="UP000076858"/>
    </source>
</evidence>
<protein>
    <submittedName>
        <fullName evidence="1">Uncharacterized protein</fullName>
    </submittedName>
</protein>
<reference evidence="1 2" key="1">
    <citation type="submission" date="2016-03" db="EMBL/GenBank/DDBJ databases">
        <title>EvidentialGene: Evidence-directed Construction of Genes on Genomes.</title>
        <authorList>
            <person name="Gilbert D.G."/>
            <person name="Choi J.-H."/>
            <person name="Mockaitis K."/>
            <person name="Colbourne J."/>
            <person name="Pfrender M."/>
        </authorList>
    </citation>
    <scope>NUCLEOTIDE SEQUENCE [LARGE SCALE GENOMIC DNA]</scope>
    <source>
        <strain evidence="1 2">Xinb3</strain>
        <tissue evidence="1">Complete organism</tissue>
    </source>
</reference>
<comment type="caution">
    <text evidence="1">The sequence shown here is derived from an EMBL/GenBank/DDBJ whole genome shotgun (WGS) entry which is preliminary data.</text>
</comment>
<gene>
    <name evidence="1" type="ORF">APZ42_021717</name>
</gene>
<sequence length="54" mass="6288">MCRDDTKENRLRFLSVSLDKLKMACNIYAILFSSVVAQKKKKKRNTDRNEPGAR</sequence>